<organism evidence="11 12">
    <name type="scientific">Glaciecola siphonariae</name>
    <dbReference type="NCBI Taxonomy" id="521012"/>
    <lineage>
        <taxon>Bacteria</taxon>
        <taxon>Pseudomonadati</taxon>
        <taxon>Pseudomonadota</taxon>
        <taxon>Gammaproteobacteria</taxon>
        <taxon>Alteromonadales</taxon>
        <taxon>Alteromonadaceae</taxon>
        <taxon>Glaciecola</taxon>
    </lineage>
</organism>
<dbReference type="SUPFAM" id="SSF48452">
    <property type="entry name" value="TPR-like"/>
    <property type="match status" value="1"/>
</dbReference>
<dbReference type="PANTHER" id="PTHR38035:SF1">
    <property type="entry name" value="ANCILLARY SECYEG TRANSLOCON SUBUNIT"/>
    <property type="match status" value="1"/>
</dbReference>
<keyword evidence="2" id="KW-1003">Cell membrane</keyword>
<comment type="similarity">
    <text evidence="7">Belongs to the YfgM family.</text>
</comment>
<evidence type="ECO:0000256" key="7">
    <source>
        <dbReference type="ARBA" id="ARBA00024197"/>
    </source>
</evidence>
<dbReference type="InterPro" id="IPR018704">
    <property type="entry name" value="SecYEG/CpoB_TPR"/>
</dbReference>
<dbReference type="InterPro" id="IPR026039">
    <property type="entry name" value="YfgM"/>
</dbReference>
<gene>
    <name evidence="11" type="ORF">ACFO4O_17240</name>
</gene>
<dbReference type="InterPro" id="IPR011990">
    <property type="entry name" value="TPR-like_helical_dom_sf"/>
</dbReference>
<evidence type="ECO:0000256" key="9">
    <source>
        <dbReference type="SAM" id="Phobius"/>
    </source>
</evidence>
<evidence type="ECO:0000256" key="3">
    <source>
        <dbReference type="ARBA" id="ARBA00022692"/>
    </source>
</evidence>
<evidence type="ECO:0000259" key="10">
    <source>
        <dbReference type="Pfam" id="PF09976"/>
    </source>
</evidence>
<evidence type="ECO:0000256" key="2">
    <source>
        <dbReference type="ARBA" id="ARBA00022475"/>
    </source>
</evidence>
<evidence type="ECO:0000256" key="1">
    <source>
        <dbReference type="ARBA" id="ARBA00004401"/>
    </source>
</evidence>
<keyword evidence="12" id="KW-1185">Reference proteome</keyword>
<dbReference type="Pfam" id="PF09976">
    <property type="entry name" value="TPR_21"/>
    <property type="match status" value="1"/>
</dbReference>
<dbReference type="Gene3D" id="1.25.40.10">
    <property type="entry name" value="Tetratricopeptide repeat domain"/>
    <property type="match status" value="1"/>
</dbReference>
<keyword evidence="5 9" id="KW-0472">Membrane</keyword>
<evidence type="ECO:0000256" key="6">
    <source>
        <dbReference type="ARBA" id="ARBA00023186"/>
    </source>
</evidence>
<name>A0ABV9M111_9ALTE</name>
<dbReference type="PIRSF" id="PIRSF006170">
    <property type="entry name" value="YfgM"/>
    <property type="match status" value="1"/>
</dbReference>
<accession>A0ABV9M111</accession>
<keyword evidence="3 9" id="KW-0812">Transmembrane</keyword>
<evidence type="ECO:0000256" key="8">
    <source>
        <dbReference type="ARBA" id="ARBA00024235"/>
    </source>
</evidence>
<comment type="subcellular location">
    <subcellularLocation>
        <location evidence="1">Cell membrane</location>
        <topology evidence="1">Single-pass type II membrane protein</topology>
    </subcellularLocation>
</comment>
<evidence type="ECO:0000256" key="4">
    <source>
        <dbReference type="ARBA" id="ARBA00022989"/>
    </source>
</evidence>
<dbReference type="EMBL" id="JBHSGU010000029">
    <property type="protein sequence ID" value="MFC4701893.1"/>
    <property type="molecule type" value="Genomic_DNA"/>
</dbReference>
<dbReference type="RefSeq" id="WP_382410795.1">
    <property type="nucleotide sequence ID" value="NZ_JBHSGU010000029.1"/>
</dbReference>
<feature type="domain" description="Ancillary SecYEG translocon subunit/Cell division coordinator CpoB TPR" evidence="10">
    <location>
        <begin position="15"/>
        <end position="199"/>
    </location>
</feature>
<evidence type="ECO:0000313" key="12">
    <source>
        <dbReference type="Proteomes" id="UP001595897"/>
    </source>
</evidence>
<dbReference type="Proteomes" id="UP001595897">
    <property type="component" value="Unassembled WGS sequence"/>
</dbReference>
<feature type="transmembrane region" description="Helical" evidence="9">
    <location>
        <begin position="21"/>
        <end position="42"/>
    </location>
</feature>
<evidence type="ECO:0000313" key="11">
    <source>
        <dbReference type="EMBL" id="MFC4701893.1"/>
    </source>
</evidence>
<keyword evidence="4 9" id="KW-1133">Transmembrane helix</keyword>
<comment type="caution">
    <text evidence="11">The sequence shown here is derived from an EMBL/GenBank/DDBJ whole genome shotgun (WGS) entry which is preliminary data.</text>
</comment>
<reference evidence="12" key="1">
    <citation type="journal article" date="2019" name="Int. J. Syst. Evol. Microbiol.">
        <title>The Global Catalogue of Microorganisms (GCM) 10K type strain sequencing project: providing services to taxonomists for standard genome sequencing and annotation.</title>
        <authorList>
            <consortium name="The Broad Institute Genomics Platform"/>
            <consortium name="The Broad Institute Genome Sequencing Center for Infectious Disease"/>
            <person name="Wu L."/>
            <person name="Ma J."/>
        </authorList>
    </citation>
    <scope>NUCLEOTIDE SEQUENCE [LARGE SCALE GENOMIC DNA]</scope>
    <source>
        <strain evidence="12">KACC 12507</strain>
    </source>
</reference>
<protein>
    <recommendedName>
        <fullName evidence="8">Ancillary SecYEG translocon subunit</fullName>
    </recommendedName>
</protein>
<dbReference type="PANTHER" id="PTHR38035">
    <property type="entry name" value="UPF0070 PROTEIN YFGM"/>
    <property type="match status" value="1"/>
</dbReference>
<evidence type="ECO:0000256" key="5">
    <source>
        <dbReference type="ARBA" id="ARBA00023136"/>
    </source>
</evidence>
<proteinExistence type="inferred from homology"/>
<sequence length="212" mass="23124">MERFETEEQQIEAIKRFWKENGTVIILGAVLGLGGLWGWRYYNDSVISAKESASQAYQTSLSSFAETEDIQALSAFVNDNSDTGYAALAAMIVAQQAVLEDDFETAKAQLSVAAKGKSEIADVAKLRLAKVHVQLAEYEQAISQLETVNAPAFADQVNELKGDVLYAQGAYDEARAAYNLALVELPGNQTIKMKLDNIAYARTQAVSSNSEQ</sequence>
<keyword evidence="6" id="KW-0143">Chaperone</keyword>